<dbReference type="GO" id="GO:0016740">
    <property type="term" value="F:transferase activity"/>
    <property type="evidence" value="ECO:0007669"/>
    <property type="project" value="UniProtKB-KW"/>
</dbReference>
<keyword evidence="2 6" id="KW-0547">Nucleotide-binding</keyword>
<proteinExistence type="inferred from homology"/>
<dbReference type="GO" id="GO:0006412">
    <property type="term" value="P:translation"/>
    <property type="evidence" value="ECO:0007669"/>
    <property type="project" value="UniProtKB-UniRule"/>
</dbReference>
<dbReference type="RefSeq" id="WP_193803256.1">
    <property type="nucleotide sequence ID" value="NZ_JADEZV010000001.1"/>
</dbReference>
<dbReference type="Gene3D" id="3.30.1360.30">
    <property type="entry name" value="GAD-like domain"/>
    <property type="match status" value="1"/>
</dbReference>
<dbReference type="SMART" id="SM00845">
    <property type="entry name" value="GatB_Yqey"/>
    <property type="match status" value="1"/>
</dbReference>
<dbReference type="EMBL" id="JADEZV010000001">
    <property type="protein sequence ID" value="MBE9390584.1"/>
    <property type="molecule type" value="Genomic_DNA"/>
</dbReference>
<dbReference type="Proteomes" id="UP000652307">
    <property type="component" value="Unassembled WGS sequence"/>
</dbReference>
<protein>
    <recommendedName>
        <fullName evidence="6">Glutamyl-tRNA(Gln) amidotransferase subunit E</fullName>
        <shortName evidence="6">Glu-ADT subunit E</shortName>
        <ecNumber evidence="6">6.3.5.-</ecNumber>
    </recommendedName>
</protein>
<dbReference type="NCBIfam" id="NF003107">
    <property type="entry name" value="PRK04028.1"/>
    <property type="match status" value="1"/>
</dbReference>
<dbReference type="Pfam" id="PF02934">
    <property type="entry name" value="GatB_N"/>
    <property type="match status" value="1"/>
</dbReference>
<evidence type="ECO:0000256" key="1">
    <source>
        <dbReference type="ARBA" id="ARBA00022598"/>
    </source>
</evidence>
<dbReference type="SUPFAM" id="SSF55931">
    <property type="entry name" value="Glutamine synthetase/guanido kinase"/>
    <property type="match status" value="1"/>
</dbReference>
<dbReference type="HAMAP" id="MF_00588">
    <property type="entry name" value="GatE"/>
    <property type="match status" value="1"/>
</dbReference>
<comment type="function">
    <text evidence="6">Allows the formation of correctly charged Gln-tRNA(Gln) through the transamidation of misacylated Glu-tRNA(Gln) in organisms which lack glutaminyl-tRNA synthetase. The reaction takes place in the presence of glutamine and ATP through an activated gamma-phospho-Glu-tRNA(Gln). The GatDE system is specific for glutamate and does not act on aspartate.</text>
</comment>
<comment type="similarity">
    <text evidence="6">Belongs to the GatB/GatE family. GatE subfamily.</text>
</comment>
<dbReference type="InterPro" id="IPR017958">
    <property type="entry name" value="Gln-tRNA_amidoTrfase_suB_CS"/>
</dbReference>
<dbReference type="GO" id="GO:0050567">
    <property type="term" value="F:glutaminyl-tRNA synthase (glutamine-hydrolyzing) activity"/>
    <property type="evidence" value="ECO:0007669"/>
    <property type="project" value="UniProtKB-UniRule"/>
</dbReference>
<dbReference type="NCBIfam" id="TIGR00134">
    <property type="entry name" value="gatE_arch"/>
    <property type="match status" value="1"/>
</dbReference>
<sequence length="643" mass="72774">MESSNNEIDFRKIGLKVGLEIHQQLKTERKLFCNCPISSEEGREELFERSLRPTTSEFGEVDIAAYFEWKKGRRYRYHAPHPSSCLVEADEEPPHEINREALEVVIGISKALGSIPVDEVHVMRKIVIDGSNTSGFQRTMLVSIGGRIEVEGKSYRIQTICLEEDAARKGEDEGNISHYIIDRLGIPLIEIATAPDIETPEEAQKVALYIGQLLRLSGKVKRGIGTIRQDLNISIEGGEKVEIKGVQELKILAKTVELEAMRQLRLLEIREELKKRGLSEQDVKLSPIDVTDILKRSQSKIVRANLSKPKGKALAQILHRFKGILGTEVQPNRRFGTELADYARFYGDVRGLFHSDELPNYGISKEEVEMIYNALGADREKDAFVLIVDEESKALKSMEAVINRVKYAFKGIPKETRVAMPDGTTKFLRPQPGAARMYPETDIPPIIITEEIMKSSEKYTPQTPEKKKEYYIKELGLSRALAEQMVMNESFDFFDELVEEFKGSIEPTTIASIMLVTMPALKREGLNVELIPERSIREIFSLFARRMITREGIEELLKQLSKKPEEKPEKIAKELGLLSLGEEEVRKIIEKVVEENMNVIREKGEKAEGILMGKAMQILRGKAPGSLVSKLIREKISEILSKS</sequence>
<evidence type="ECO:0000259" key="7">
    <source>
        <dbReference type="SMART" id="SM00845"/>
    </source>
</evidence>
<reference evidence="8" key="1">
    <citation type="submission" date="2020-10" db="EMBL/GenBank/DDBJ databases">
        <title>Fervidococcus fontis strain 3639Fd - the first crenarchaeon capable of growth on lipids.</title>
        <authorList>
            <person name="Kochetkova T.V."/>
            <person name="Elcheninov A.G."/>
            <person name="Toschakov S.V."/>
            <person name="Kublanov I.V."/>
        </authorList>
    </citation>
    <scope>NUCLEOTIDE SEQUENCE</scope>
    <source>
        <strain evidence="8">3639Fd</strain>
    </source>
</reference>
<dbReference type="InterPro" id="IPR004115">
    <property type="entry name" value="GAD-like_sf"/>
</dbReference>
<keyword evidence="1 6" id="KW-0436">Ligase</keyword>
<dbReference type="GO" id="GO:0005737">
    <property type="term" value="C:cytoplasm"/>
    <property type="evidence" value="ECO:0007669"/>
    <property type="project" value="InterPro"/>
</dbReference>
<dbReference type="InterPro" id="IPR042114">
    <property type="entry name" value="GatB_C_1"/>
</dbReference>
<organism evidence="8 9">
    <name type="scientific">Fervidicoccus fontis</name>
    <dbReference type="NCBI Taxonomy" id="683846"/>
    <lineage>
        <taxon>Archaea</taxon>
        <taxon>Thermoproteota</taxon>
        <taxon>Thermoprotei</taxon>
        <taxon>Fervidicoccales</taxon>
        <taxon>Fervidicoccaceae</taxon>
        <taxon>Fervidicoccus</taxon>
    </lineage>
</organism>
<evidence type="ECO:0000256" key="5">
    <source>
        <dbReference type="ARBA" id="ARBA00047913"/>
    </source>
</evidence>
<dbReference type="GO" id="GO:0005524">
    <property type="term" value="F:ATP binding"/>
    <property type="evidence" value="ECO:0007669"/>
    <property type="project" value="UniProtKB-KW"/>
</dbReference>
<evidence type="ECO:0000256" key="3">
    <source>
        <dbReference type="ARBA" id="ARBA00022840"/>
    </source>
</evidence>
<gene>
    <name evidence="6 8" type="primary">gatE</name>
    <name evidence="8" type="ORF">IOK49_00575</name>
</gene>
<keyword evidence="8" id="KW-0808">Transferase</keyword>
<keyword evidence="3 6" id="KW-0067">ATP-binding</keyword>
<evidence type="ECO:0000313" key="9">
    <source>
        <dbReference type="Proteomes" id="UP000652307"/>
    </source>
</evidence>
<dbReference type="InterPro" id="IPR014746">
    <property type="entry name" value="Gln_synth/guanido_kin_cat_dom"/>
</dbReference>
<dbReference type="InterPro" id="IPR029351">
    <property type="entry name" value="GAD_dom"/>
</dbReference>
<dbReference type="GO" id="GO:0004812">
    <property type="term" value="F:aminoacyl-tRNA ligase activity"/>
    <property type="evidence" value="ECO:0007669"/>
    <property type="project" value="InterPro"/>
</dbReference>
<evidence type="ECO:0000313" key="8">
    <source>
        <dbReference type="EMBL" id="MBE9390584.1"/>
    </source>
</evidence>
<dbReference type="Pfam" id="PF02938">
    <property type="entry name" value="GAD"/>
    <property type="match status" value="1"/>
</dbReference>
<dbReference type="Gene3D" id="1.10.150.380">
    <property type="entry name" value="GatB domain, N-terminal subdomain"/>
    <property type="match status" value="1"/>
</dbReference>
<name>A0A843A909_9CREN</name>
<dbReference type="PANTHER" id="PTHR11659:SF2">
    <property type="entry name" value="GLUTAMYL-TRNA(GLN) AMIDOTRANSFERASE SUBUNIT E"/>
    <property type="match status" value="1"/>
</dbReference>
<dbReference type="SUPFAM" id="SSF55261">
    <property type="entry name" value="GAD domain-like"/>
    <property type="match status" value="1"/>
</dbReference>
<dbReference type="PROSITE" id="PS01234">
    <property type="entry name" value="GATB"/>
    <property type="match status" value="1"/>
</dbReference>
<dbReference type="Pfam" id="PF02637">
    <property type="entry name" value="GatB_Yqey"/>
    <property type="match status" value="1"/>
</dbReference>
<dbReference type="AlphaFoldDB" id="A0A843A909"/>
<dbReference type="InterPro" id="IPR006075">
    <property type="entry name" value="Asn/Gln-tRNA_Trfase_suB/E_cat"/>
</dbReference>
<dbReference type="InterPro" id="IPR017959">
    <property type="entry name" value="Asn/Gln-tRNA_amidoTrfase_suB/E"/>
</dbReference>
<dbReference type="Gene3D" id="1.10.10.410">
    <property type="match status" value="1"/>
</dbReference>
<comment type="catalytic activity">
    <reaction evidence="5 6">
        <text>L-glutamyl-tRNA(Gln) + L-glutamine + ATP + H2O = L-glutaminyl-tRNA(Gln) + L-glutamate + ADP + phosphate + H(+)</text>
        <dbReference type="Rhea" id="RHEA:17521"/>
        <dbReference type="Rhea" id="RHEA-COMP:9681"/>
        <dbReference type="Rhea" id="RHEA-COMP:9684"/>
        <dbReference type="ChEBI" id="CHEBI:15377"/>
        <dbReference type="ChEBI" id="CHEBI:15378"/>
        <dbReference type="ChEBI" id="CHEBI:29985"/>
        <dbReference type="ChEBI" id="CHEBI:30616"/>
        <dbReference type="ChEBI" id="CHEBI:43474"/>
        <dbReference type="ChEBI" id="CHEBI:58359"/>
        <dbReference type="ChEBI" id="CHEBI:78520"/>
        <dbReference type="ChEBI" id="CHEBI:78521"/>
        <dbReference type="ChEBI" id="CHEBI:456216"/>
    </reaction>
</comment>
<dbReference type="InterPro" id="IPR004414">
    <property type="entry name" value="GatE"/>
</dbReference>
<dbReference type="InterPro" id="IPR018027">
    <property type="entry name" value="Asn/Gln_amidotransferase"/>
</dbReference>
<evidence type="ECO:0000256" key="4">
    <source>
        <dbReference type="ARBA" id="ARBA00022917"/>
    </source>
</evidence>
<feature type="domain" description="Asn/Gln amidotransferase" evidence="7">
    <location>
        <begin position="492"/>
        <end position="636"/>
    </location>
</feature>
<dbReference type="InterPro" id="IPR023168">
    <property type="entry name" value="GatB_Yqey_C_2"/>
</dbReference>
<dbReference type="PANTHER" id="PTHR11659">
    <property type="entry name" value="GLUTAMYL-TRNA GLN AMIDOTRANSFERASE SUBUNIT B MITOCHONDRIAL AND PROKARYOTIC PET112-RELATED"/>
    <property type="match status" value="1"/>
</dbReference>
<evidence type="ECO:0000256" key="6">
    <source>
        <dbReference type="HAMAP-Rule" id="MF_00588"/>
    </source>
</evidence>
<dbReference type="GO" id="GO:0070681">
    <property type="term" value="P:glutaminyl-tRNAGln biosynthesis via transamidation"/>
    <property type="evidence" value="ECO:0007669"/>
    <property type="project" value="TreeGrafter"/>
</dbReference>
<dbReference type="SUPFAM" id="SSF89095">
    <property type="entry name" value="GatB/YqeY motif"/>
    <property type="match status" value="1"/>
</dbReference>
<comment type="caution">
    <text evidence="8">The sequence shown here is derived from an EMBL/GenBank/DDBJ whole genome shotgun (WGS) entry which is preliminary data.</text>
</comment>
<dbReference type="EC" id="6.3.5.-" evidence="6"/>
<evidence type="ECO:0000256" key="2">
    <source>
        <dbReference type="ARBA" id="ARBA00022741"/>
    </source>
</evidence>
<keyword evidence="4 6" id="KW-0648">Protein biosynthesis</keyword>
<accession>A0A843A909</accession>
<comment type="subunit">
    <text evidence="6">Heterodimer of GatD and GatE.</text>
</comment>
<dbReference type="InterPro" id="IPR003789">
    <property type="entry name" value="Asn/Gln_tRNA_amidoTrase-B-like"/>
</dbReference>